<gene>
    <name evidence="1" type="ORF">D5R97_09300</name>
</gene>
<organism evidence="1 2">
    <name type="scientific">Candidatus Syntrophonatronum acetioxidans</name>
    <dbReference type="NCBI Taxonomy" id="1795816"/>
    <lineage>
        <taxon>Bacteria</taxon>
        <taxon>Bacillati</taxon>
        <taxon>Bacillota</taxon>
        <taxon>Clostridia</taxon>
        <taxon>Eubacteriales</taxon>
        <taxon>Syntrophomonadaceae</taxon>
        <taxon>Candidatus Syntrophonatronum</taxon>
    </lineage>
</organism>
<name>A0A424YAA4_9FIRM</name>
<evidence type="ECO:0000313" key="1">
    <source>
        <dbReference type="EMBL" id="RQD73491.1"/>
    </source>
</evidence>
<accession>A0A424YAA4</accession>
<comment type="caution">
    <text evidence="1">The sequence shown here is derived from an EMBL/GenBank/DDBJ whole genome shotgun (WGS) entry which is preliminary data.</text>
</comment>
<sequence length="62" mass="7758">MRVMVFMGTVKEFRSFLSGQRTRHRLQEVLNYDLARKRRERQERMKSRNVPRLKRSSLLYWE</sequence>
<dbReference type="EMBL" id="QZAA01000253">
    <property type="protein sequence ID" value="RQD73491.1"/>
    <property type="molecule type" value="Genomic_DNA"/>
</dbReference>
<dbReference type="AlphaFoldDB" id="A0A424YAA4"/>
<proteinExistence type="predicted"/>
<protein>
    <submittedName>
        <fullName evidence="1">Uncharacterized protein</fullName>
    </submittedName>
</protein>
<dbReference type="Proteomes" id="UP000285138">
    <property type="component" value="Unassembled WGS sequence"/>
</dbReference>
<reference evidence="1 2" key="1">
    <citation type="submission" date="2018-08" db="EMBL/GenBank/DDBJ databases">
        <title>The metabolism and importance of syntrophic acetate oxidation coupled to methane or sulfide production in haloalkaline environments.</title>
        <authorList>
            <person name="Timmers P.H.A."/>
            <person name="Vavourakis C.D."/>
            <person name="Sorokin D.Y."/>
            <person name="Sinninghe Damste J.S."/>
            <person name="Muyzer G."/>
            <person name="Stams A.J.M."/>
            <person name="Plugge C.M."/>
        </authorList>
    </citation>
    <scope>NUCLEOTIDE SEQUENCE [LARGE SCALE GENOMIC DNA]</scope>
    <source>
        <strain evidence="1">MSAO_Bac1</strain>
    </source>
</reference>
<evidence type="ECO:0000313" key="2">
    <source>
        <dbReference type="Proteomes" id="UP000285138"/>
    </source>
</evidence>